<dbReference type="Proteomes" id="UP001157914">
    <property type="component" value="Unassembled WGS sequence"/>
</dbReference>
<gene>
    <name evidence="1" type="ORF">SAMN06265374_2514</name>
</gene>
<dbReference type="EMBL" id="FXTT01000003">
    <property type="protein sequence ID" value="SMP25117.1"/>
    <property type="molecule type" value="Genomic_DNA"/>
</dbReference>
<evidence type="ECO:0000313" key="1">
    <source>
        <dbReference type="EMBL" id="SMP25117.1"/>
    </source>
</evidence>
<protein>
    <submittedName>
        <fullName evidence="1">Uncharacterized protein</fullName>
    </submittedName>
</protein>
<accession>A0ABY1P2T5</accession>
<proteinExistence type="predicted"/>
<sequence length="56" mass="6247">MKNARPQRRAFFDLLGRAGYRVDIADPTLLTAAPQRWPAIKSDLQSDLQSEGAVFS</sequence>
<name>A0ABY1P2T5_9HYPH</name>
<evidence type="ECO:0000313" key="2">
    <source>
        <dbReference type="Proteomes" id="UP001157914"/>
    </source>
</evidence>
<reference evidence="1 2" key="1">
    <citation type="submission" date="2017-05" db="EMBL/GenBank/DDBJ databases">
        <authorList>
            <person name="Varghese N."/>
            <person name="Submissions S."/>
        </authorList>
    </citation>
    <scope>NUCLEOTIDE SEQUENCE [LARGE SCALE GENOMIC DNA]</scope>
    <source>
        <strain evidence="1 2">DSM 15949</strain>
    </source>
</reference>
<comment type="caution">
    <text evidence="1">The sequence shown here is derived from an EMBL/GenBank/DDBJ whole genome shotgun (WGS) entry which is preliminary data.</text>
</comment>
<organism evidence="1 2">
    <name type="scientific">Roseibium denhamense</name>
    <dbReference type="NCBI Taxonomy" id="76305"/>
    <lineage>
        <taxon>Bacteria</taxon>
        <taxon>Pseudomonadati</taxon>
        <taxon>Pseudomonadota</taxon>
        <taxon>Alphaproteobacteria</taxon>
        <taxon>Hyphomicrobiales</taxon>
        <taxon>Stappiaceae</taxon>
        <taxon>Roseibium</taxon>
    </lineage>
</organism>
<keyword evidence="2" id="KW-1185">Reference proteome</keyword>